<sequence length="720" mass="79325">MTQLDERKLDPAIALASLDETAPREPHRLFALKHGDCFAVADAYGDIRGVGDGFFRDDTRVLSEFRLTVGGRSTSLLGASLSQDNVLFTTNLTNLPIESAAGRQIPQGAIHIERVRLLWEERLYERITLSNYSREHSTILLSLSFGADFRDMFEVRGSTRSKRGTAHTAEITRNAVVLGYEGLDKVVRTSAISFSHTPDQLTSERADFFIAVTKRSSQTLYVEVGNETDARPESDRFRAAAARARFGMRAKRRHGATLHSSGRVFNDWMERARADVALLTTELATGPYPYAGIPWFSTAFGRDGVISALQMLWLNPGLARGVLAFLAQHQATETSPFSDSEPGKIMHETRKGEMVALSELPFGRYYGGVDTTPLYIHLACAYADRTGDTAFIDDLWPSLCAAAEWIETASRSTGFLTYQRAAESGLANQGWKDSFDSVFHADGRIPKGPIALVEVQGYVFAAFQGLAKLARLRGDVERAESWEMRADAIRQQVERRFWVEELGYYALALDGDGQPCKVRTSNAGHLLYVGLPSPDRARMVADQLLSASFHSGWGLRTLADDAIFFNPMSYHNGSIWPHDTAICAAGLARYGIRDSVVRLMSGTFESAVHFNMRLPELFCGFTRAAGEAPIAYPVACLPQAWSAGSAFMLMQSCLGLQIDGWTGEIHVTRPRLPIGIDSLVIRHLSVGQAAVDLTFQRVGDRVGAFLAEPHEGLVPLVVRS</sequence>
<dbReference type="Gene3D" id="1.50.10.10">
    <property type="match status" value="1"/>
</dbReference>
<dbReference type="InterPro" id="IPR012341">
    <property type="entry name" value="6hp_glycosidase-like_sf"/>
</dbReference>
<evidence type="ECO:0000259" key="1">
    <source>
        <dbReference type="Pfam" id="PF14742"/>
    </source>
</evidence>
<evidence type="ECO:0000313" key="3">
    <source>
        <dbReference type="EMBL" id="QKC79945.1"/>
    </source>
</evidence>
<evidence type="ECO:0000313" key="4">
    <source>
        <dbReference type="Proteomes" id="UP000503339"/>
    </source>
</evidence>
<dbReference type="Pfam" id="PF22422">
    <property type="entry name" value="MGH1-like_GH"/>
    <property type="match status" value="1"/>
</dbReference>
<dbReference type="Pfam" id="PF14742">
    <property type="entry name" value="GDE_N_bis"/>
    <property type="match status" value="1"/>
</dbReference>
<gene>
    <name evidence="3" type="ORF">EB233_19145</name>
</gene>
<keyword evidence="4" id="KW-1185">Reference proteome</keyword>
<evidence type="ECO:0000259" key="2">
    <source>
        <dbReference type="Pfam" id="PF22422"/>
    </source>
</evidence>
<feature type="domain" description="Putative glycogen debranching enzyme N-terminal" evidence="1">
    <location>
        <begin position="32"/>
        <end position="222"/>
    </location>
</feature>
<protein>
    <submittedName>
        <fullName evidence="3">Amylo-alpha-1,6-glucosidase</fullName>
    </submittedName>
</protein>
<dbReference type="AlphaFoldDB" id="A0A6M7US23"/>
<feature type="domain" description="Mannosylglycerate hydrolase MGH1-like glycoside hydrolase" evidence="2">
    <location>
        <begin position="305"/>
        <end position="607"/>
    </location>
</feature>
<dbReference type="RefSeq" id="WP_064988843.1">
    <property type="nucleotide sequence ID" value="NZ_CP033361.1"/>
</dbReference>
<dbReference type="SUPFAM" id="SSF48208">
    <property type="entry name" value="Six-hairpin glycosidases"/>
    <property type="match status" value="1"/>
</dbReference>
<dbReference type="EMBL" id="CP033361">
    <property type="protein sequence ID" value="QKC79945.1"/>
    <property type="molecule type" value="Genomic_DNA"/>
</dbReference>
<accession>A0A6M7US23</accession>
<dbReference type="InterPro" id="IPR054491">
    <property type="entry name" value="MGH1-like_GH"/>
</dbReference>
<organism evidence="3 4">
    <name type="scientific">Mesorhizobium erdmanii</name>
    <dbReference type="NCBI Taxonomy" id="1777866"/>
    <lineage>
        <taxon>Bacteria</taxon>
        <taxon>Pseudomonadati</taxon>
        <taxon>Pseudomonadota</taxon>
        <taxon>Alphaproteobacteria</taxon>
        <taxon>Hyphomicrobiales</taxon>
        <taxon>Phyllobacteriaceae</taxon>
        <taxon>Mesorhizobium</taxon>
    </lineage>
</organism>
<dbReference type="KEGG" id="merd:EB233_19145"/>
<dbReference type="Proteomes" id="UP000503339">
    <property type="component" value="Chromosome"/>
</dbReference>
<reference evidence="3 4" key="1">
    <citation type="submission" date="2018-10" db="EMBL/GenBank/DDBJ databases">
        <authorList>
            <person name="Perry B.J."/>
            <person name="Sullivan J.T."/>
            <person name="Murphy R.J.T."/>
            <person name="Ramsay J.P."/>
            <person name="Ronson C.W."/>
        </authorList>
    </citation>
    <scope>NUCLEOTIDE SEQUENCE [LARGE SCALE GENOMIC DNA]</scope>
    <source>
        <strain evidence="3 4">NZP2014</strain>
    </source>
</reference>
<dbReference type="GO" id="GO:0005975">
    <property type="term" value="P:carbohydrate metabolic process"/>
    <property type="evidence" value="ECO:0007669"/>
    <property type="project" value="InterPro"/>
</dbReference>
<dbReference type="InterPro" id="IPR032856">
    <property type="entry name" value="GDE_N_bis"/>
</dbReference>
<dbReference type="InterPro" id="IPR008928">
    <property type="entry name" value="6-hairpin_glycosidase_sf"/>
</dbReference>
<name>A0A6M7US23_9HYPH</name>
<proteinExistence type="predicted"/>